<dbReference type="PANTHER" id="PTHR37994:SF4">
    <property type="entry name" value="ER TRANSPORTER 6TM N-TERMINAL DOMAIN-CONTAINING PROTEIN-RELATED"/>
    <property type="match status" value="1"/>
</dbReference>
<sequence length="900" mass="99463">MLKGGLPPIIALSIYQSTSVASTFSTLGYLTAIVSILGFAIMPRAKFLQTMSINLLAICLGSAIALLQCWSGVKARQHTEPVGLPPARYRYNGSQSAVCGVWLFAQIWGVNSVKARFPQLAFPAVLYSIFANIASTSGASFQTTAQVEAFVQRLLEAFLTGFAIATGTTVLEESGKEGVRPEIKEVKEATGRITMLHGKLGVDLPFAKREVAYGRLEPEDYEAMFKNLRAVMMPLVGVTSVIDIFERLAELNGWEEEEEEGIKQEVMEDWHHLMTYAHDPIQNILDTMDGGLEHIAIRLQLSKPPKKKKGADASDIEAKGDQIKPGDKEFASHFETQANDFYAGRDKILHYWLTWKGISPTDDFFALESNPNVKLRDVESKHRQQRQLFLVLHIIFLLHSISVAILTFVTWADAHDQSTAKKHLITPGKKRFRKWLASIFSTQDSNSDDETTNVGLNRAGVTIHMGDAYRKRKDPDHLPPTNAWQRFGESLRKVAGFLRSSESAFGFRVACATMSIAIVAYLGDTQLWFTRQRVVWAMLMVALGMTPTSGLAMFNFVWRIFGTLVAMLAAWLVWYIPNENTAGILVVLYIFISAGHWVPLKRIDLIIPGLISMVTCVMIIGYELQVRKIGEQVATSNGQPYYKIIVLGPYRLATVTAGIGVAFFWTVMHETVMARIRGDGGDAEDKANPSYALVKARNKVFAKQMLALQALKQHSAMVAYEFPLGGKFPKEEYDGIIACISNITNYAALLGLASATFLHPSLLEPTSTPTHLSWYTSFRTLLLRSSPSSHEITSLLSLLSSSVTNGTPLPPYLRPPTAYRLSTELEQVDKGILSVKNVGEPGYAAFAVLQISTRCIQMDVERLLEKVRGLVGVMDFSFHVVDGGSEETVGGGEGKAGKED</sequence>
<dbReference type="Pfam" id="PF10334">
    <property type="entry name" value="BRE4"/>
    <property type="match status" value="1"/>
</dbReference>
<evidence type="ECO:0008006" key="11">
    <source>
        <dbReference type="Google" id="ProtNLM"/>
    </source>
</evidence>
<proteinExistence type="predicted"/>
<keyword evidence="2 5" id="KW-0812">Transmembrane</keyword>
<gene>
    <name evidence="9" type="ORF">GRF29_28g106573</name>
</gene>
<feature type="transmembrane region" description="Helical" evidence="5">
    <location>
        <begin position="605"/>
        <end position="624"/>
    </location>
</feature>
<feature type="domain" description="DUF2421" evidence="6">
    <location>
        <begin position="695"/>
        <end position="872"/>
    </location>
</feature>
<evidence type="ECO:0000256" key="1">
    <source>
        <dbReference type="ARBA" id="ARBA00004141"/>
    </source>
</evidence>
<comment type="caution">
    <text evidence="9">The sequence shown here is derived from an EMBL/GenBank/DDBJ whole genome shotgun (WGS) entry which is preliminary data.</text>
</comment>
<feature type="transmembrane region" description="Helical" evidence="5">
    <location>
        <begin position="582"/>
        <end position="599"/>
    </location>
</feature>
<keyword evidence="3 5" id="KW-1133">Transmembrane helix</keyword>
<dbReference type="InterPro" id="IPR018820">
    <property type="entry name" value="BRE4-related_DUF2421"/>
</dbReference>
<feature type="domain" description="Integral membrane bound transporter" evidence="8">
    <location>
        <begin position="527"/>
        <end position="665"/>
    </location>
</feature>
<feature type="transmembrane region" description="Helical" evidence="5">
    <location>
        <begin position="388"/>
        <end position="412"/>
    </location>
</feature>
<feature type="transmembrane region" description="Helical" evidence="5">
    <location>
        <begin position="534"/>
        <end position="550"/>
    </location>
</feature>
<dbReference type="PANTHER" id="PTHR37994">
    <property type="entry name" value="ARAE_2_N DOMAIN-CONTAINING PROTEIN-RELATED"/>
    <property type="match status" value="1"/>
</dbReference>
<dbReference type="InterPro" id="IPR049453">
    <property type="entry name" value="Memb_transporter_dom"/>
</dbReference>
<feature type="transmembrane region" description="Helical" evidence="5">
    <location>
        <begin position="644"/>
        <end position="667"/>
    </location>
</feature>
<feature type="transmembrane region" description="Helical" evidence="5">
    <location>
        <begin position="20"/>
        <end position="41"/>
    </location>
</feature>
<dbReference type="InterPro" id="IPR018823">
    <property type="entry name" value="ArAE_2_N"/>
</dbReference>
<comment type="subcellular location">
    <subcellularLocation>
        <location evidence="1">Membrane</location>
        <topology evidence="1">Multi-pass membrane protein</topology>
    </subcellularLocation>
</comment>
<dbReference type="GO" id="GO:0016020">
    <property type="term" value="C:membrane"/>
    <property type="evidence" value="ECO:0007669"/>
    <property type="project" value="UniProtKB-SubCell"/>
</dbReference>
<keyword evidence="4 5" id="KW-0472">Membrane</keyword>
<evidence type="ECO:0000256" key="3">
    <source>
        <dbReference type="ARBA" id="ARBA00022989"/>
    </source>
</evidence>
<keyword evidence="10" id="KW-1185">Reference proteome</keyword>
<dbReference type="Pfam" id="PF13515">
    <property type="entry name" value="FUSC_2"/>
    <property type="match status" value="1"/>
</dbReference>
<reference evidence="9 10" key="1">
    <citation type="submission" date="2021-02" db="EMBL/GenBank/DDBJ databases">
        <title>Genome assembly of Pseudopithomyces chartarum.</title>
        <authorList>
            <person name="Jauregui R."/>
            <person name="Singh J."/>
            <person name="Voisey C."/>
        </authorList>
    </citation>
    <scope>NUCLEOTIDE SEQUENCE [LARGE SCALE GENOMIC DNA]</scope>
    <source>
        <strain evidence="9 10">AGR01</strain>
    </source>
</reference>
<evidence type="ECO:0000256" key="5">
    <source>
        <dbReference type="SAM" id="Phobius"/>
    </source>
</evidence>
<organism evidence="9 10">
    <name type="scientific">Pseudopithomyces chartarum</name>
    <dbReference type="NCBI Taxonomy" id="1892770"/>
    <lineage>
        <taxon>Eukaryota</taxon>
        <taxon>Fungi</taxon>
        <taxon>Dikarya</taxon>
        <taxon>Ascomycota</taxon>
        <taxon>Pezizomycotina</taxon>
        <taxon>Dothideomycetes</taxon>
        <taxon>Pleosporomycetidae</taxon>
        <taxon>Pleosporales</taxon>
        <taxon>Massarineae</taxon>
        <taxon>Didymosphaeriaceae</taxon>
        <taxon>Pseudopithomyces</taxon>
    </lineage>
</organism>
<dbReference type="AlphaFoldDB" id="A0AAN6LZ66"/>
<evidence type="ECO:0000259" key="8">
    <source>
        <dbReference type="Pfam" id="PF13515"/>
    </source>
</evidence>
<dbReference type="Pfam" id="PF10337">
    <property type="entry name" value="ArAE_2_N"/>
    <property type="match status" value="1"/>
</dbReference>
<dbReference type="Proteomes" id="UP001280581">
    <property type="component" value="Unassembled WGS sequence"/>
</dbReference>
<evidence type="ECO:0000259" key="6">
    <source>
        <dbReference type="Pfam" id="PF10334"/>
    </source>
</evidence>
<accession>A0AAN6LZ66</accession>
<name>A0AAN6LZ66_9PLEO</name>
<dbReference type="EMBL" id="WVTA01000004">
    <property type="protein sequence ID" value="KAK3213505.1"/>
    <property type="molecule type" value="Genomic_DNA"/>
</dbReference>
<evidence type="ECO:0000313" key="9">
    <source>
        <dbReference type="EMBL" id="KAK3213505.1"/>
    </source>
</evidence>
<evidence type="ECO:0000256" key="4">
    <source>
        <dbReference type="ARBA" id="ARBA00023136"/>
    </source>
</evidence>
<feature type="transmembrane region" description="Helical" evidence="5">
    <location>
        <begin position="53"/>
        <end position="73"/>
    </location>
</feature>
<protein>
    <recommendedName>
        <fullName evidence="11">ER transporter 6TM N-terminal domain-containing protein</fullName>
    </recommendedName>
</protein>
<feature type="transmembrane region" description="Helical" evidence="5">
    <location>
        <begin position="505"/>
        <end position="522"/>
    </location>
</feature>
<feature type="transmembrane region" description="Helical" evidence="5">
    <location>
        <begin position="556"/>
        <end position="575"/>
    </location>
</feature>
<feature type="domain" description="Putative ER transporter 6TM N-terminal" evidence="7">
    <location>
        <begin position="184"/>
        <end position="250"/>
    </location>
</feature>
<evidence type="ECO:0000313" key="10">
    <source>
        <dbReference type="Proteomes" id="UP001280581"/>
    </source>
</evidence>
<evidence type="ECO:0000256" key="2">
    <source>
        <dbReference type="ARBA" id="ARBA00022692"/>
    </source>
</evidence>
<evidence type="ECO:0000259" key="7">
    <source>
        <dbReference type="Pfam" id="PF10337"/>
    </source>
</evidence>